<name>A0A2S0RCY3_9FLAO</name>
<dbReference type="Pfam" id="PF01431">
    <property type="entry name" value="Peptidase_M13"/>
    <property type="match status" value="1"/>
</dbReference>
<dbReference type="GO" id="GO:0016485">
    <property type="term" value="P:protein processing"/>
    <property type="evidence" value="ECO:0007669"/>
    <property type="project" value="TreeGrafter"/>
</dbReference>
<feature type="domain" description="Peptidase M13 N-terminal" evidence="9">
    <location>
        <begin position="44"/>
        <end position="421"/>
    </location>
</feature>
<keyword evidence="5" id="KW-0378">Hydrolase</keyword>
<evidence type="ECO:0000313" key="11">
    <source>
        <dbReference type="Proteomes" id="UP000244193"/>
    </source>
</evidence>
<dbReference type="Gene3D" id="3.40.390.10">
    <property type="entry name" value="Collagenase (Catalytic Domain)"/>
    <property type="match status" value="1"/>
</dbReference>
<dbReference type="PANTHER" id="PTHR11733">
    <property type="entry name" value="ZINC METALLOPROTEASE FAMILY M13 NEPRILYSIN-RELATED"/>
    <property type="match status" value="1"/>
</dbReference>
<evidence type="ECO:0000256" key="3">
    <source>
        <dbReference type="ARBA" id="ARBA00022670"/>
    </source>
</evidence>
<dbReference type="OrthoDB" id="9775677at2"/>
<dbReference type="Pfam" id="PF05649">
    <property type="entry name" value="Peptidase_M13_N"/>
    <property type="match status" value="1"/>
</dbReference>
<dbReference type="GO" id="GO:0004222">
    <property type="term" value="F:metalloendopeptidase activity"/>
    <property type="evidence" value="ECO:0007669"/>
    <property type="project" value="InterPro"/>
</dbReference>
<keyword evidence="3" id="KW-0645">Protease</keyword>
<dbReference type="AlphaFoldDB" id="A0A2S0RCY3"/>
<dbReference type="GO" id="GO:0046872">
    <property type="term" value="F:metal ion binding"/>
    <property type="evidence" value="ECO:0007669"/>
    <property type="project" value="UniProtKB-KW"/>
</dbReference>
<dbReference type="PROSITE" id="PS51885">
    <property type="entry name" value="NEPRILYSIN"/>
    <property type="match status" value="1"/>
</dbReference>
<comment type="cofactor">
    <cofactor evidence="1">
        <name>Zn(2+)</name>
        <dbReference type="ChEBI" id="CHEBI:29105"/>
    </cofactor>
</comment>
<reference evidence="10 11" key="1">
    <citation type="submission" date="2018-04" db="EMBL/GenBank/DDBJ databases">
        <title>Genome sequencing of Flavobacterium sp. HYN0048.</title>
        <authorList>
            <person name="Yi H."/>
            <person name="Baek C."/>
        </authorList>
    </citation>
    <scope>NUCLEOTIDE SEQUENCE [LARGE SCALE GENOMIC DNA]</scope>
    <source>
        <strain evidence="10 11">HYN0048</strain>
    </source>
</reference>
<dbReference type="PANTHER" id="PTHR11733:SF167">
    <property type="entry name" value="FI17812P1-RELATED"/>
    <property type="match status" value="1"/>
</dbReference>
<dbReference type="SUPFAM" id="SSF55486">
    <property type="entry name" value="Metalloproteases ('zincins'), catalytic domain"/>
    <property type="match status" value="1"/>
</dbReference>
<evidence type="ECO:0000256" key="7">
    <source>
        <dbReference type="ARBA" id="ARBA00023049"/>
    </source>
</evidence>
<protein>
    <submittedName>
        <fullName evidence="10">Peptidase M13</fullName>
    </submittedName>
</protein>
<dbReference type="CDD" id="cd08662">
    <property type="entry name" value="M13"/>
    <property type="match status" value="1"/>
</dbReference>
<dbReference type="KEGG" id="fmg:HYN48_04480"/>
<feature type="domain" description="Peptidase M13 C-terminal" evidence="8">
    <location>
        <begin position="473"/>
        <end position="674"/>
    </location>
</feature>
<dbReference type="PRINTS" id="PR00786">
    <property type="entry name" value="NEPRILYSIN"/>
</dbReference>
<evidence type="ECO:0000256" key="5">
    <source>
        <dbReference type="ARBA" id="ARBA00022801"/>
    </source>
</evidence>
<comment type="similarity">
    <text evidence="2">Belongs to the peptidase M13 family.</text>
</comment>
<dbReference type="Gene3D" id="1.10.1380.10">
    <property type="entry name" value="Neutral endopeptidase , domain2"/>
    <property type="match status" value="1"/>
</dbReference>
<accession>A0A2S0RCY3</accession>
<proteinExistence type="inferred from homology"/>
<dbReference type="EMBL" id="CP028811">
    <property type="protein sequence ID" value="AWA29399.1"/>
    <property type="molecule type" value="Genomic_DNA"/>
</dbReference>
<dbReference type="InterPro" id="IPR018497">
    <property type="entry name" value="Peptidase_M13_C"/>
</dbReference>
<dbReference type="PROSITE" id="PS51257">
    <property type="entry name" value="PROKAR_LIPOPROTEIN"/>
    <property type="match status" value="1"/>
</dbReference>
<dbReference type="GO" id="GO:0005886">
    <property type="term" value="C:plasma membrane"/>
    <property type="evidence" value="ECO:0007669"/>
    <property type="project" value="TreeGrafter"/>
</dbReference>
<sequence length="677" mass="75502">MIKTKKFPLLMAAGLIALTSCKSDKEEAKGSGILVKNMDKSVKPGDNFDAYVNGAWVKANKIPADKSSYGVFDILNDKAQEDVKAIIEESAKGNFADGSNEQKVGDLYDSYTDMKTRDAKGIKPLLPELAKIDAIKTYDDLAAYFGQANRTGGGSPVAVGVTEDFKDPTKYTLYAWQSGISLPEREYYLLQDAKSKSIRDKFKLHVAKMFALAGIADGEKNADIILGLETQIAMQHVKKELTRDMSLMYNKTEITDFKKYMPAFNMPLMLQNAGIKNEKNILACQPAFLKGLDKIITGTPIDAWKIYLKWNAIDGAAGVLTSAFDKQNFEFYGKVLSGTEAQLPLWRRGVEVVNGSLGEVIGAIYVKKRFSPEAKERMSEMVKNLLAAYKESITNLDWMTPETKKEALDKLSKFTPKIGYPDQWRDYSSLKIVKGDLYGNVERATAFEYNRQLNKLGKPVDRKEWGMTPQTINAYYNPSMNEIVFPAAILQPPFFDMTKDDAVNYGSIGAVIGHEIGHGFDDQGSTFDGTGTMRNWWTEKDQAAFKARTGALVSQYNEFKVFPDLNVNGAFTLGENIGDLGGITIALKAYKKSLNGKEAPVLDGFTGVQRFFIGYAQSWLEKSREEALRNLVASNPHSPPHFRVNGIVRNIPEFYEAFNVKPTDSLYLAPEKRVKIW</sequence>
<evidence type="ECO:0000259" key="8">
    <source>
        <dbReference type="Pfam" id="PF01431"/>
    </source>
</evidence>
<keyword evidence="6" id="KW-0862">Zinc</keyword>
<evidence type="ECO:0000256" key="6">
    <source>
        <dbReference type="ARBA" id="ARBA00022833"/>
    </source>
</evidence>
<evidence type="ECO:0000313" key="10">
    <source>
        <dbReference type="EMBL" id="AWA29399.1"/>
    </source>
</evidence>
<organism evidence="10 11">
    <name type="scientific">Flavobacterium magnum</name>
    <dbReference type="NCBI Taxonomy" id="2162713"/>
    <lineage>
        <taxon>Bacteria</taxon>
        <taxon>Pseudomonadati</taxon>
        <taxon>Bacteroidota</taxon>
        <taxon>Flavobacteriia</taxon>
        <taxon>Flavobacteriales</taxon>
        <taxon>Flavobacteriaceae</taxon>
        <taxon>Flavobacterium</taxon>
    </lineage>
</organism>
<gene>
    <name evidence="10" type="ORF">HYN48_04480</name>
</gene>
<evidence type="ECO:0000259" key="9">
    <source>
        <dbReference type="Pfam" id="PF05649"/>
    </source>
</evidence>
<dbReference type="InterPro" id="IPR000718">
    <property type="entry name" value="Peptidase_M13"/>
</dbReference>
<dbReference type="RefSeq" id="WP_108369983.1">
    <property type="nucleotide sequence ID" value="NZ_CP028811.1"/>
</dbReference>
<keyword evidence="11" id="KW-1185">Reference proteome</keyword>
<dbReference type="InterPro" id="IPR008753">
    <property type="entry name" value="Peptidase_M13_N"/>
</dbReference>
<dbReference type="InterPro" id="IPR024079">
    <property type="entry name" value="MetalloPept_cat_dom_sf"/>
</dbReference>
<dbReference type="InterPro" id="IPR042089">
    <property type="entry name" value="Peptidase_M13_dom_2"/>
</dbReference>
<keyword evidence="4" id="KW-0479">Metal-binding</keyword>
<evidence type="ECO:0000256" key="1">
    <source>
        <dbReference type="ARBA" id="ARBA00001947"/>
    </source>
</evidence>
<dbReference type="Proteomes" id="UP000244193">
    <property type="component" value="Chromosome"/>
</dbReference>
<keyword evidence="7" id="KW-0482">Metalloprotease</keyword>
<evidence type="ECO:0000256" key="2">
    <source>
        <dbReference type="ARBA" id="ARBA00007357"/>
    </source>
</evidence>
<evidence type="ECO:0000256" key="4">
    <source>
        <dbReference type="ARBA" id="ARBA00022723"/>
    </source>
</evidence>